<dbReference type="RefSeq" id="WP_015747537.1">
    <property type="nucleotide sequence ID" value="NC_013235.1"/>
</dbReference>
<dbReference type="GO" id="GO:0005524">
    <property type="term" value="F:ATP binding"/>
    <property type="evidence" value="ECO:0007669"/>
    <property type="project" value="UniProtKB-KW"/>
</dbReference>
<dbReference type="KEGG" id="nml:Namu_2270"/>
<dbReference type="PANTHER" id="PTHR42711:SF16">
    <property type="entry name" value="ABC TRANSPORTER ATP-BINDING PROTEIN"/>
    <property type="match status" value="1"/>
</dbReference>
<evidence type="ECO:0000256" key="5">
    <source>
        <dbReference type="ARBA" id="ARBA00022840"/>
    </source>
</evidence>
<dbReference type="Proteomes" id="UP000002218">
    <property type="component" value="Chromosome"/>
</dbReference>
<name>C8XK85_NAKMY</name>
<evidence type="ECO:0000313" key="10">
    <source>
        <dbReference type="EMBL" id="ACV78647.1"/>
    </source>
</evidence>
<comment type="subcellular location">
    <subcellularLocation>
        <location evidence="1">Cell membrane</location>
        <topology evidence="1">Peripheral membrane protein</topology>
    </subcellularLocation>
</comment>
<evidence type="ECO:0000256" key="1">
    <source>
        <dbReference type="ARBA" id="ARBA00004202"/>
    </source>
</evidence>
<dbReference type="FunCoup" id="C8XK85">
    <property type="interactions" value="43"/>
</dbReference>
<gene>
    <name evidence="10" type="ordered locus">Namu_2270</name>
</gene>
<dbReference type="GO" id="GO:0046677">
    <property type="term" value="P:response to antibiotic"/>
    <property type="evidence" value="ECO:0007669"/>
    <property type="project" value="UniProtKB-KW"/>
</dbReference>
<organism evidence="10 11">
    <name type="scientific">Nakamurella multipartita (strain ATCC 700099 / DSM 44233 / CIP 104796 / JCM 9543 / NBRC 105858 / Y-104)</name>
    <name type="common">Microsphaera multipartita</name>
    <dbReference type="NCBI Taxonomy" id="479431"/>
    <lineage>
        <taxon>Bacteria</taxon>
        <taxon>Bacillati</taxon>
        <taxon>Actinomycetota</taxon>
        <taxon>Actinomycetes</taxon>
        <taxon>Nakamurellales</taxon>
        <taxon>Nakamurellaceae</taxon>
        <taxon>Nakamurella</taxon>
    </lineage>
</organism>
<dbReference type="CDD" id="cd03230">
    <property type="entry name" value="ABC_DR_subfamily_A"/>
    <property type="match status" value="1"/>
</dbReference>
<dbReference type="HOGENOM" id="CLU_000604_1_2_11"/>
<dbReference type="SUPFAM" id="SSF52540">
    <property type="entry name" value="P-loop containing nucleoside triphosphate hydrolases"/>
    <property type="match status" value="1"/>
</dbReference>
<keyword evidence="6" id="KW-1278">Translocase</keyword>
<dbReference type="FunFam" id="3.40.50.300:FF:000589">
    <property type="entry name" value="ABC transporter, ATP-binding subunit"/>
    <property type="match status" value="1"/>
</dbReference>
<dbReference type="EMBL" id="CP001737">
    <property type="protein sequence ID" value="ACV78647.1"/>
    <property type="molecule type" value="Genomic_DNA"/>
</dbReference>
<dbReference type="InterPro" id="IPR027417">
    <property type="entry name" value="P-loop_NTPase"/>
</dbReference>
<evidence type="ECO:0000256" key="7">
    <source>
        <dbReference type="ARBA" id="ARBA00023136"/>
    </source>
</evidence>
<protein>
    <submittedName>
        <fullName evidence="10">ABC transporter related</fullName>
    </submittedName>
</protein>
<dbReference type="STRING" id="479431.Namu_2270"/>
<dbReference type="InParanoid" id="C8XK85"/>
<evidence type="ECO:0000313" key="11">
    <source>
        <dbReference type="Proteomes" id="UP000002218"/>
    </source>
</evidence>
<keyword evidence="5" id="KW-0067">ATP-binding</keyword>
<dbReference type="InterPro" id="IPR003439">
    <property type="entry name" value="ABC_transporter-like_ATP-bd"/>
</dbReference>
<accession>C8XK85</accession>
<keyword evidence="2" id="KW-0813">Transport</keyword>
<evidence type="ECO:0000256" key="3">
    <source>
        <dbReference type="ARBA" id="ARBA00022475"/>
    </source>
</evidence>
<dbReference type="GO" id="GO:0016887">
    <property type="term" value="F:ATP hydrolysis activity"/>
    <property type="evidence" value="ECO:0007669"/>
    <property type="project" value="InterPro"/>
</dbReference>
<keyword evidence="8" id="KW-0046">Antibiotic resistance</keyword>
<keyword evidence="4" id="KW-0547">Nucleotide-binding</keyword>
<proteinExistence type="predicted"/>
<sequence length="314" mass="33647">MTLPAPDPDLPVLQVDGLVRTFGALRAVDGVSLTIARGELVTMLGPNGAGKTSTLDTCTGFAKPDGGTVRVLGLDPWRQAAQVRPRIGVMLQAGGSHAAARTGEMLRVIARCSARPLDPDWLLEVLGLQPVARTPVRRLSGGQVQRLSLAMALVGRPELLFLDEPTAGMDPQARHLVWDLLQAARADGVTILLTTHLLDEAELLSDRVVIVDHGRVIAAGAPSELTGGPEQRRLTFGAAPGLDVELLRLALPDGFLVREMQPGRYLVEGDIRPATVATVTSFCARVGIMPGDLQVNHRSLDEVYLELTGREIRR</sequence>
<dbReference type="eggNOG" id="COG1131">
    <property type="taxonomic scope" value="Bacteria"/>
</dbReference>
<dbReference type="PANTHER" id="PTHR42711">
    <property type="entry name" value="ABC TRANSPORTER ATP-BINDING PROTEIN"/>
    <property type="match status" value="1"/>
</dbReference>
<dbReference type="AlphaFoldDB" id="C8XK85"/>
<reference evidence="10 11" key="2">
    <citation type="journal article" date="2010" name="Stand. Genomic Sci.">
        <title>Complete genome sequence of Nakamurella multipartita type strain (Y-104).</title>
        <authorList>
            <person name="Tice H."/>
            <person name="Mayilraj S."/>
            <person name="Sims D."/>
            <person name="Lapidus A."/>
            <person name="Nolan M."/>
            <person name="Lucas S."/>
            <person name="Glavina Del Rio T."/>
            <person name="Copeland A."/>
            <person name="Cheng J.F."/>
            <person name="Meincke L."/>
            <person name="Bruce D."/>
            <person name="Goodwin L."/>
            <person name="Pitluck S."/>
            <person name="Ivanova N."/>
            <person name="Mavromatis K."/>
            <person name="Ovchinnikova G."/>
            <person name="Pati A."/>
            <person name="Chen A."/>
            <person name="Palaniappan K."/>
            <person name="Land M."/>
            <person name="Hauser L."/>
            <person name="Chang Y.J."/>
            <person name="Jeffries C.D."/>
            <person name="Detter J.C."/>
            <person name="Brettin T."/>
            <person name="Rohde M."/>
            <person name="Goker M."/>
            <person name="Bristow J."/>
            <person name="Eisen J.A."/>
            <person name="Markowitz V."/>
            <person name="Hugenholtz P."/>
            <person name="Kyrpides N.C."/>
            <person name="Klenk H.P."/>
            <person name="Chen F."/>
        </authorList>
    </citation>
    <scope>NUCLEOTIDE SEQUENCE [LARGE SCALE GENOMIC DNA]</scope>
    <source>
        <strain evidence="11">ATCC 700099 / DSM 44233 / CIP 104796 / JCM 9543 / NBRC 105858 / Y-104</strain>
    </source>
</reference>
<keyword evidence="3" id="KW-1003">Cell membrane</keyword>
<evidence type="ECO:0000256" key="8">
    <source>
        <dbReference type="ARBA" id="ARBA00023251"/>
    </source>
</evidence>
<feature type="domain" description="ABC transporter" evidence="9">
    <location>
        <begin position="13"/>
        <end position="238"/>
    </location>
</feature>
<dbReference type="PROSITE" id="PS50893">
    <property type="entry name" value="ABC_TRANSPORTER_2"/>
    <property type="match status" value="1"/>
</dbReference>
<keyword evidence="7" id="KW-0472">Membrane</keyword>
<dbReference type="GO" id="GO:0005886">
    <property type="term" value="C:plasma membrane"/>
    <property type="evidence" value="ECO:0007669"/>
    <property type="project" value="UniProtKB-SubCell"/>
</dbReference>
<reference evidence="11" key="1">
    <citation type="submission" date="2009-09" db="EMBL/GenBank/DDBJ databases">
        <title>The complete genome of Nakamurella multipartita DSM 44233.</title>
        <authorList>
            <consortium name="US DOE Joint Genome Institute (JGI-PGF)"/>
            <person name="Lucas S."/>
            <person name="Copeland A."/>
            <person name="Lapidus A."/>
            <person name="Glavina del Rio T."/>
            <person name="Dalin E."/>
            <person name="Tice H."/>
            <person name="Bruce D."/>
            <person name="Goodwin L."/>
            <person name="Pitluck S."/>
            <person name="Kyrpides N."/>
            <person name="Mavromatis K."/>
            <person name="Ivanova N."/>
            <person name="Ovchinnikova G."/>
            <person name="Sims D."/>
            <person name="Meincke L."/>
            <person name="Brettin T."/>
            <person name="Detter J.C."/>
            <person name="Han C."/>
            <person name="Larimer F."/>
            <person name="Land M."/>
            <person name="Hauser L."/>
            <person name="Markowitz V."/>
            <person name="Cheng J.-F."/>
            <person name="Hugenholtz P."/>
            <person name="Woyke T."/>
            <person name="Wu D."/>
            <person name="Klenk H.-P."/>
            <person name="Eisen J.A."/>
        </authorList>
    </citation>
    <scope>NUCLEOTIDE SEQUENCE [LARGE SCALE GENOMIC DNA]</scope>
    <source>
        <strain evidence="11">ATCC 700099 / DSM 44233 / CIP 104796 / JCM 9543 / NBRC 105858 / Y-104</strain>
    </source>
</reference>
<dbReference type="InterPro" id="IPR050763">
    <property type="entry name" value="ABC_transporter_ATP-binding"/>
</dbReference>
<dbReference type="SMART" id="SM00382">
    <property type="entry name" value="AAA"/>
    <property type="match status" value="1"/>
</dbReference>
<dbReference type="InterPro" id="IPR003593">
    <property type="entry name" value="AAA+_ATPase"/>
</dbReference>
<evidence type="ECO:0000259" key="9">
    <source>
        <dbReference type="PROSITE" id="PS50893"/>
    </source>
</evidence>
<evidence type="ECO:0000256" key="2">
    <source>
        <dbReference type="ARBA" id="ARBA00022448"/>
    </source>
</evidence>
<dbReference type="Gene3D" id="3.40.50.300">
    <property type="entry name" value="P-loop containing nucleotide triphosphate hydrolases"/>
    <property type="match status" value="1"/>
</dbReference>
<keyword evidence="11" id="KW-1185">Reference proteome</keyword>
<dbReference type="Pfam" id="PF00005">
    <property type="entry name" value="ABC_tran"/>
    <property type="match status" value="1"/>
</dbReference>
<evidence type="ECO:0000256" key="6">
    <source>
        <dbReference type="ARBA" id="ARBA00022967"/>
    </source>
</evidence>
<evidence type="ECO:0000256" key="4">
    <source>
        <dbReference type="ARBA" id="ARBA00022741"/>
    </source>
</evidence>